<dbReference type="EMBL" id="CP110257">
    <property type="protein sequence ID" value="UZD56113.1"/>
    <property type="molecule type" value="Genomic_DNA"/>
</dbReference>
<keyword evidence="7 8" id="KW-0472">Membrane</keyword>
<dbReference type="PANTHER" id="PTHR23502:SF132">
    <property type="entry name" value="POLYAMINE TRANSPORTER 2-RELATED"/>
    <property type="match status" value="1"/>
</dbReference>
<feature type="transmembrane region" description="Helical" evidence="8">
    <location>
        <begin position="153"/>
        <end position="175"/>
    </location>
</feature>
<keyword evidence="12" id="KW-1185">Reference proteome</keyword>
<evidence type="ECO:0000256" key="1">
    <source>
        <dbReference type="ARBA" id="ARBA00004651"/>
    </source>
</evidence>
<feature type="transmembrane region" description="Helical" evidence="8">
    <location>
        <begin position="25"/>
        <end position="43"/>
    </location>
</feature>
<accession>A0ABY6MVR4</accession>
<evidence type="ECO:0000259" key="10">
    <source>
        <dbReference type="PROSITE" id="PS50850"/>
    </source>
</evidence>
<feature type="transmembrane region" description="Helical" evidence="8">
    <location>
        <begin position="356"/>
        <end position="377"/>
    </location>
</feature>
<dbReference type="RefSeq" id="WP_264893929.1">
    <property type="nucleotide sequence ID" value="NZ_CP110257.1"/>
</dbReference>
<dbReference type="SUPFAM" id="SSF103473">
    <property type="entry name" value="MFS general substrate transporter"/>
    <property type="match status" value="1"/>
</dbReference>
<feature type="transmembrane region" description="Helical" evidence="8">
    <location>
        <begin position="328"/>
        <end position="349"/>
    </location>
</feature>
<keyword evidence="5 8" id="KW-0812">Transmembrane</keyword>
<feature type="transmembrane region" description="Helical" evidence="8">
    <location>
        <begin position="63"/>
        <end position="83"/>
    </location>
</feature>
<keyword evidence="6 8" id="KW-1133">Transmembrane helix</keyword>
<feature type="transmembrane region" description="Helical" evidence="8">
    <location>
        <begin position="264"/>
        <end position="285"/>
    </location>
</feature>
<feature type="domain" description="Major facilitator superfamily (MFS) profile" evidence="10">
    <location>
        <begin position="29"/>
        <end position="413"/>
    </location>
</feature>
<evidence type="ECO:0000256" key="7">
    <source>
        <dbReference type="ARBA" id="ARBA00023136"/>
    </source>
</evidence>
<dbReference type="InterPro" id="IPR011701">
    <property type="entry name" value="MFS"/>
</dbReference>
<evidence type="ECO:0000313" key="11">
    <source>
        <dbReference type="EMBL" id="UZD56113.1"/>
    </source>
</evidence>
<sequence length="415" mass="43631">MSTSSSSNCCAPEGSTAAARPRRPSAGTVVIALMLLLGTQPISTDLYLPSLPSLPGYFGVPVATVQLTLSVLVVCFGAAQLPLGALSDRIGRRPVLLGGLALYTAASALAMVATHIGALVACRAAQGIGMAACVVGVRAMLRDLYAPQEGAHMLARGSTWMSLIPLLGPVLGGYIESHWGWRGAFAVLTVFGALTLLYVATRLPESLSRRGTGRWTEGWSEILRHPGFWSYTAVSSFTYAGLFSFIAGSSFVLVKVLGLTRQEFGFAFAFVVSGYLIGSTVCRHLIPRRGLVRTLRLAAWVSLAAGTLMAGLAWAGVHHPLALMVPQFVYTLAHGLHQPCAQVGAIAAFPQRAGTASALSGFVGMTLAFGVGYWIGWSFDGTVYPLALTVAFWSAAVAAAALLLVPRYAHHSHAE</sequence>
<dbReference type="Proteomes" id="UP001163266">
    <property type="component" value="Chromosome"/>
</dbReference>
<name>A0ABY6MVR4_9BURK</name>
<feature type="transmembrane region" description="Helical" evidence="8">
    <location>
        <begin position="124"/>
        <end position="141"/>
    </location>
</feature>
<evidence type="ECO:0000256" key="9">
    <source>
        <dbReference type="SAM" id="MobiDB-lite"/>
    </source>
</evidence>
<gene>
    <name evidence="11" type="ORF">OMP39_05945</name>
</gene>
<dbReference type="Gene3D" id="1.20.1720.10">
    <property type="entry name" value="Multidrug resistance protein D"/>
    <property type="match status" value="1"/>
</dbReference>
<dbReference type="InterPro" id="IPR020846">
    <property type="entry name" value="MFS_dom"/>
</dbReference>
<feature type="transmembrane region" description="Helical" evidence="8">
    <location>
        <begin position="383"/>
        <end position="405"/>
    </location>
</feature>
<feature type="transmembrane region" description="Helical" evidence="8">
    <location>
        <begin position="228"/>
        <end position="252"/>
    </location>
</feature>
<evidence type="ECO:0000256" key="2">
    <source>
        <dbReference type="ARBA" id="ARBA00006236"/>
    </source>
</evidence>
<protein>
    <recommendedName>
        <fullName evidence="8">Bcr/CflA family efflux transporter</fullName>
    </recommendedName>
</protein>
<evidence type="ECO:0000256" key="6">
    <source>
        <dbReference type="ARBA" id="ARBA00022989"/>
    </source>
</evidence>
<comment type="similarity">
    <text evidence="2 8">Belongs to the major facilitator superfamily. Bcr/CmlA family.</text>
</comment>
<feature type="region of interest" description="Disordered" evidence="9">
    <location>
        <begin position="1"/>
        <end position="21"/>
    </location>
</feature>
<keyword evidence="8" id="KW-0997">Cell inner membrane</keyword>
<dbReference type="InterPro" id="IPR036259">
    <property type="entry name" value="MFS_trans_sf"/>
</dbReference>
<evidence type="ECO:0000256" key="5">
    <source>
        <dbReference type="ARBA" id="ARBA00022692"/>
    </source>
</evidence>
<evidence type="ECO:0000313" key="12">
    <source>
        <dbReference type="Proteomes" id="UP001163266"/>
    </source>
</evidence>
<dbReference type="CDD" id="cd17320">
    <property type="entry name" value="MFS_MdfA_MDR_like"/>
    <property type="match status" value="1"/>
</dbReference>
<dbReference type="Pfam" id="PF07690">
    <property type="entry name" value="MFS_1"/>
    <property type="match status" value="1"/>
</dbReference>
<dbReference type="PROSITE" id="PS50850">
    <property type="entry name" value="MFS"/>
    <property type="match status" value="1"/>
</dbReference>
<dbReference type="InterPro" id="IPR004812">
    <property type="entry name" value="Efflux_drug-R_Bcr/CmlA"/>
</dbReference>
<comment type="subcellular location">
    <subcellularLocation>
        <location evidence="8">Cell inner membrane</location>
        <topology evidence="8">Multi-pass membrane protein</topology>
    </subcellularLocation>
    <subcellularLocation>
        <location evidence="1">Cell membrane</location>
        <topology evidence="1">Multi-pass membrane protein</topology>
    </subcellularLocation>
</comment>
<proteinExistence type="inferred from homology"/>
<dbReference type="InterPro" id="IPR005829">
    <property type="entry name" value="Sugar_transporter_CS"/>
</dbReference>
<feature type="transmembrane region" description="Helical" evidence="8">
    <location>
        <begin position="95"/>
        <end position="118"/>
    </location>
</feature>
<feature type="transmembrane region" description="Helical" evidence="8">
    <location>
        <begin position="297"/>
        <end position="316"/>
    </location>
</feature>
<organism evidence="11 12">
    <name type="scientific">Caldimonas aquatica</name>
    <dbReference type="NCBI Taxonomy" id="376175"/>
    <lineage>
        <taxon>Bacteria</taxon>
        <taxon>Pseudomonadati</taxon>
        <taxon>Pseudomonadota</taxon>
        <taxon>Betaproteobacteria</taxon>
        <taxon>Burkholderiales</taxon>
        <taxon>Sphaerotilaceae</taxon>
        <taxon>Caldimonas</taxon>
    </lineage>
</organism>
<evidence type="ECO:0000256" key="8">
    <source>
        <dbReference type="RuleBase" id="RU365088"/>
    </source>
</evidence>
<keyword evidence="4" id="KW-1003">Cell membrane</keyword>
<reference evidence="11" key="1">
    <citation type="submission" date="2022-10" db="EMBL/GenBank/DDBJ databases">
        <title>Complete genome sequence of Schlegelella aquatica LMG 23380.</title>
        <authorList>
            <person name="Musilova J."/>
            <person name="Kourilova X."/>
            <person name="Bezdicek M."/>
            <person name="Hermankova K."/>
            <person name="Obruca S."/>
            <person name="Sedlar K."/>
        </authorList>
    </citation>
    <scope>NUCLEOTIDE SEQUENCE</scope>
    <source>
        <strain evidence="11">LMG 23380</strain>
    </source>
</reference>
<dbReference type="NCBIfam" id="TIGR00710">
    <property type="entry name" value="efflux_Bcr_CflA"/>
    <property type="match status" value="1"/>
</dbReference>
<dbReference type="PANTHER" id="PTHR23502">
    <property type="entry name" value="MAJOR FACILITATOR SUPERFAMILY"/>
    <property type="match status" value="1"/>
</dbReference>
<evidence type="ECO:0000256" key="4">
    <source>
        <dbReference type="ARBA" id="ARBA00022475"/>
    </source>
</evidence>
<keyword evidence="3 8" id="KW-0813">Transport</keyword>
<dbReference type="PROSITE" id="PS00216">
    <property type="entry name" value="SUGAR_TRANSPORT_1"/>
    <property type="match status" value="1"/>
</dbReference>
<feature type="transmembrane region" description="Helical" evidence="8">
    <location>
        <begin position="181"/>
        <end position="200"/>
    </location>
</feature>
<evidence type="ECO:0000256" key="3">
    <source>
        <dbReference type="ARBA" id="ARBA00022448"/>
    </source>
</evidence>